<evidence type="ECO:0000256" key="6">
    <source>
        <dbReference type="ARBA" id="ARBA00022898"/>
    </source>
</evidence>
<feature type="modified residue" description="N6-(pyridoxal phosphate)lysine" evidence="7">
    <location>
        <position position="193"/>
    </location>
</feature>
<keyword evidence="6" id="KW-0663">Pyridoxal phosphate</keyword>
<dbReference type="PIRSF" id="PIRSF006468">
    <property type="entry name" value="BCAT1"/>
    <property type="match status" value="1"/>
</dbReference>
<reference evidence="9" key="1">
    <citation type="submission" date="2017-02" db="EMBL/GenBank/DDBJ databases">
        <authorList>
            <person name="Tafer H."/>
            <person name="Lopandic K."/>
        </authorList>
    </citation>
    <scope>NUCLEOTIDE SEQUENCE [LARGE SCALE GENOMIC DNA]</scope>
    <source>
        <strain evidence="9">CBS 366.77</strain>
    </source>
</reference>
<dbReference type="InterPro" id="IPR043132">
    <property type="entry name" value="BCAT-like_C"/>
</dbReference>
<dbReference type="GO" id="GO:0004084">
    <property type="term" value="F:branched-chain-amino-acid transaminase activity"/>
    <property type="evidence" value="ECO:0007669"/>
    <property type="project" value="InterPro"/>
</dbReference>
<keyword evidence="4 8" id="KW-0032">Aminotransferase</keyword>
<evidence type="ECO:0000256" key="3">
    <source>
        <dbReference type="ARBA" id="ARBA00009320"/>
    </source>
</evidence>
<dbReference type="InterPro" id="IPR036038">
    <property type="entry name" value="Aminotransferase-like"/>
</dbReference>
<dbReference type="Gene3D" id="3.20.10.10">
    <property type="entry name" value="D-amino Acid Aminotransferase, subunit A, domain 2"/>
    <property type="match status" value="1"/>
</dbReference>
<sequence>MSPEFAFPPPPANLDWNNIGIKIREVNGHVQCRYNVQTGRWSEPEVVKGTDLTISGLSPALNYGMQAYEGMKAFRDPTGQIRIFRPTEHAARMRHSCEFVSIPSLPTDHFVRCVSLAVSINAEFVPPHDTSAALYIRPLVFGSGPQINLLLPDEYTFCVFVLPVTSLLGTQAVDAVILEEFDRTAPMGTGSAKVGGNYAPVLRWSMQAKAQGYGTTLHLDSKTRSEIDEFSAAGFIGVKQVGEEVTLVVPNSSSIIRSITSDSCLELARSFGWTVEVRPVKYEELAEFSEVLAVGTAAVLVPIRSITRSSLGDKYVYAANEEGNYICAMKLFKAIQDIQRGLVEDLFSWCAPIQEPGKYLQTGEKSDVQQQGV</sequence>
<name>A0A3A3A5Z7_9EURO</name>
<dbReference type="Gene3D" id="3.30.470.10">
    <property type="match status" value="1"/>
</dbReference>
<evidence type="ECO:0000313" key="9">
    <source>
        <dbReference type="Proteomes" id="UP000266188"/>
    </source>
</evidence>
<dbReference type="SUPFAM" id="SSF56752">
    <property type="entry name" value="D-aminoacid aminotransferase-like PLP-dependent enzymes"/>
    <property type="match status" value="1"/>
</dbReference>
<organism evidence="8 9">
    <name type="scientific">Aspergillus sclerotialis</name>
    <dbReference type="NCBI Taxonomy" id="2070753"/>
    <lineage>
        <taxon>Eukaryota</taxon>
        <taxon>Fungi</taxon>
        <taxon>Dikarya</taxon>
        <taxon>Ascomycota</taxon>
        <taxon>Pezizomycotina</taxon>
        <taxon>Eurotiomycetes</taxon>
        <taxon>Eurotiomycetidae</taxon>
        <taxon>Eurotiales</taxon>
        <taxon>Aspergillaceae</taxon>
        <taxon>Aspergillus</taxon>
        <taxon>Aspergillus subgen. Polypaecilum</taxon>
    </lineage>
</organism>
<dbReference type="InterPro" id="IPR033939">
    <property type="entry name" value="BCAT_family"/>
</dbReference>
<evidence type="ECO:0000256" key="7">
    <source>
        <dbReference type="PIRSR" id="PIRSR006468-1"/>
    </source>
</evidence>
<dbReference type="InterPro" id="IPR001544">
    <property type="entry name" value="Aminotrans_IV"/>
</dbReference>
<dbReference type="FunFam" id="3.20.10.10:FF:000010">
    <property type="entry name" value="Branched-chain amino acid aminotransferase"/>
    <property type="match status" value="1"/>
</dbReference>
<evidence type="ECO:0000256" key="5">
    <source>
        <dbReference type="ARBA" id="ARBA00022679"/>
    </source>
</evidence>
<dbReference type="Proteomes" id="UP000266188">
    <property type="component" value="Unassembled WGS sequence"/>
</dbReference>
<dbReference type="Pfam" id="PF01063">
    <property type="entry name" value="Aminotran_4"/>
    <property type="match status" value="1"/>
</dbReference>
<evidence type="ECO:0000313" key="8">
    <source>
        <dbReference type="EMBL" id="RJE27124.1"/>
    </source>
</evidence>
<dbReference type="InterPro" id="IPR043131">
    <property type="entry name" value="BCAT-like_N"/>
</dbReference>
<keyword evidence="5 8" id="KW-0808">Transferase</keyword>
<accession>A0A3A3A5Z7</accession>
<dbReference type="PANTHER" id="PTHR42825:SF2">
    <property type="entry name" value="BRANCHED-CHAIN-AMINO-ACID AMINOTRANSFERASE 3, CHLOROPLASTIC-RELATED"/>
    <property type="match status" value="1"/>
</dbReference>
<dbReference type="NCBIfam" id="TIGR01123">
    <property type="entry name" value="ilvE_II"/>
    <property type="match status" value="1"/>
</dbReference>
<dbReference type="OrthoDB" id="409992at2759"/>
<dbReference type="InterPro" id="IPR005786">
    <property type="entry name" value="B_amino_transII"/>
</dbReference>
<evidence type="ECO:0000256" key="1">
    <source>
        <dbReference type="ARBA" id="ARBA00001933"/>
    </source>
</evidence>
<dbReference type="PANTHER" id="PTHR42825">
    <property type="entry name" value="AMINO ACID AMINOTRANSFERASE"/>
    <property type="match status" value="1"/>
</dbReference>
<evidence type="ECO:0000256" key="2">
    <source>
        <dbReference type="ARBA" id="ARBA00005179"/>
    </source>
</evidence>
<comment type="caution">
    <text evidence="8">The sequence shown here is derived from an EMBL/GenBank/DDBJ whole genome shotgun (WGS) entry which is preliminary data.</text>
</comment>
<dbReference type="FunFam" id="3.30.470.10:FF:000004">
    <property type="entry name" value="Branched-chain-amino-acid aminotransferase"/>
    <property type="match status" value="1"/>
</dbReference>
<protein>
    <submittedName>
        <fullName evidence="8">Branched-chain amino acid aminotransferase</fullName>
    </submittedName>
</protein>
<dbReference type="EMBL" id="MVGC01000009">
    <property type="protein sequence ID" value="RJE27124.1"/>
    <property type="molecule type" value="Genomic_DNA"/>
</dbReference>
<evidence type="ECO:0000256" key="4">
    <source>
        <dbReference type="ARBA" id="ARBA00022576"/>
    </source>
</evidence>
<comment type="cofactor">
    <cofactor evidence="1">
        <name>pyridoxal 5'-phosphate</name>
        <dbReference type="ChEBI" id="CHEBI:597326"/>
    </cofactor>
</comment>
<dbReference type="AlphaFoldDB" id="A0A3A3A5Z7"/>
<gene>
    <name evidence="8" type="ORF">PHISCL_00591</name>
</gene>
<proteinExistence type="inferred from homology"/>
<dbReference type="GO" id="GO:0009081">
    <property type="term" value="P:branched-chain amino acid metabolic process"/>
    <property type="evidence" value="ECO:0007669"/>
    <property type="project" value="InterPro"/>
</dbReference>
<dbReference type="CDD" id="cd01557">
    <property type="entry name" value="BCAT_beta_family"/>
    <property type="match status" value="1"/>
</dbReference>
<dbReference type="STRING" id="2070753.A0A3A3A5Z7"/>
<comment type="pathway">
    <text evidence="2">Secondary metabolite biosynthesis.</text>
</comment>
<keyword evidence="9" id="KW-1185">Reference proteome</keyword>
<comment type="similarity">
    <text evidence="3">Belongs to the class-IV pyridoxal-phosphate-dependent aminotransferase family.</text>
</comment>